<evidence type="ECO:0000313" key="1">
    <source>
        <dbReference type="EMBL" id="MDR7381064.1"/>
    </source>
</evidence>
<reference evidence="1 2" key="1">
    <citation type="submission" date="2023-07" db="EMBL/GenBank/DDBJ databases">
        <title>Sequencing the genomes of 1000 actinobacteria strains.</title>
        <authorList>
            <person name="Klenk H.-P."/>
        </authorList>
    </citation>
    <scope>NUCLEOTIDE SEQUENCE [LARGE SCALE GENOMIC DNA]</scope>
    <source>
        <strain evidence="1 2">DSM 45554</strain>
    </source>
</reference>
<gene>
    <name evidence="1" type="ORF">J2S48_000579</name>
</gene>
<proteinExistence type="predicted"/>
<accession>A0ABU2CIB0</accession>
<evidence type="ECO:0000313" key="2">
    <source>
        <dbReference type="Proteomes" id="UP001183585"/>
    </source>
</evidence>
<name>A0ABU2CIB0_9MICO</name>
<keyword evidence="2" id="KW-1185">Reference proteome</keyword>
<dbReference type="Proteomes" id="UP001183585">
    <property type="component" value="Unassembled WGS sequence"/>
</dbReference>
<dbReference type="EMBL" id="JAVDYE010000001">
    <property type="protein sequence ID" value="MDR7381064.1"/>
    <property type="molecule type" value="Genomic_DNA"/>
</dbReference>
<sequence>MGGYDVRHGDAGGGQRPFEAAASSLELLGAELAHVGEPLVAVLLDEMTSEVDHAALVVDEDGAGGVTLEAAELDDRDACGDLTACAVRQGPGERDEPVHPAGHLDDVRQVVGRPVPAEHERVAAASALDLDAPLDLVGVEREEASVRGRGLGVRRGLVVVGVEQVVVGVDADRAGPATGQAARARAGHVAELVGRGHDVPERLRLDLVGSREGERDGRDGDSGELCDVVDRHLAHDAPPRDRTRIRVGRSCHEAGGPGGEWVWPASA</sequence>
<organism evidence="1 2">
    <name type="scientific">Promicromonospora iranensis</name>
    <dbReference type="NCBI Taxonomy" id="1105144"/>
    <lineage>
        <taxon>Bacteria</taxon>
        <taxon>Bacillati</taxon>
        <taxon>Actinomycetota</taxon>
        <taxon>Actinomycetes</taxon>
        <taxon>Micrococcales</taxon>
        <taxon>Promicromonosporaceae</taxon>
        <taxon>Promicromonospora</taxon>
    </lineage>
</organism>
<comment type="caution">
    <text evidence="1">The sequence shown here is derived from an EMBL/GenBank/DDBJ whole genome shotgun (WGS) entry which is preliminary data.</text>
</comment>
<protein>
    <submittedName>
        <fullName evidence="1">Uncharacterized protein</fullName>
    </submittedName>
</protein>